<dbReference type="InterPro" id="IPR023170">
    <property type="entry name" value="HhH_base_excis_C"/>
</dbReference>
<evidence type="ECO:0000256" key="3">
    <source>
        <dbReference type="ARBA" id="ARBA00002933"/>
    </source>
</evidence>
<proteinExistence type="inferred from homology"/>
<dbReference type="KEGG" id="msea:METESE_16790"/>
<dbReference type="Pfam" id="PF00633">
    <property type="entry name" value="HHH"/>
    <property type="match status" value="1"/>
</dbReference>
<evidence type="ECO:0000256" key="12">
    <source>
        <dbReference type="ARBA" id="ARBA00023204"/>
    </source>
</evidence>
<dbReference type="GO" id="GO:0034039">
    <property type="term" value="F:8-oxo-7,8-dihydroguanine DNA N-glycosylase activity"/>
    <property type="evidence" value="ECO:0007669"/>
    <property type="project" value="TreeGrafter"/>
</dbReference>
<evidence type="ECO:0000256" key="13">
    <source>
        <dbReference type="ARBA" id="ARBA00023295"/>
    </source>
</evidence>
<evidence type="ECO:0000256" key="11">
    <source>
        <dbReference type="ARBA" id="ARBA00023014"/>
    </source>
</evidence>
<dbReference type="InterPro" id="IPR011257">
    <property type="entry name" value="DNA_glycosylase"/>
</dbReference>
<dbReference type="EMBL" id="AP027081">
    <property type="protein sequence ID" value="BDU76721.1"/>
    <property type="molecule type" value="Genomic_DNA"/>
</dbReference>
<comment type="function">
    <text evidence="3">Adenine glycosylase active on G-A mispairs. MutY also corrects error-prone DNA synthesis past GO lesions which are due to the oxidatively damaged form of guanine: 7,8-dihydro-8-oxoguanine (8-oxo-dGTP).</text>
</comment>
<evidence type="ECO:0000256" key="5">
    <source>
        <dbReference type="ARBA" id="ARBA00012045"/>
    </source>
</evidence>
<dbReference type="GO" id="GO:0000701">
    <property type="term" value="F:purine-specific mismatch base pair DNA N-glycosylase activity"/>
    <property type="evidence" value="ECO:0007669"/>
    <property type="project" value="UniProtKB-EC"/>
</dbReference>
<dbReference type="SMART" id="SM00478">
    <property type="entry name" value="ENDO3c"/>
    <property type="match status" value="1"/>
</dbReference>
<dbReference type="AlphaFoldDB" id="A0AA48GP77"/>
<evidence type="ECO:0000256" key="10">
    <source>
        <dbReference type="ARBA" id="ARBA00023004"/>
    </source>
</evidence>
<evidence type="ECO:0000256" key="8">
    <source>
        <dbReference type="ARBA" id="ARBA00022763"/>
    </source>
</evidence>
<sequence>MEPSAASLLAPLAPWFDAVRRPLPWRAGDLDAPHPDPYAVLVSELMLQQTQVATVIPYFERWMARFPDAQALAGASEEAVHALWAGLGYYRRARNLQAAARAVAEGGFPRDLAGLQALPGLGPYTAAAVAAQAFQLPAPALDGNAFRVTARLLGLREDPRRLAAELRAWLIPALEAHGPSRMTQALMELGATVCVPAARCGACPLAEACEARRLGLQAVIPPAQPKAKVTEVDLVLAAIRHGDAWLLRPPAARGLLAGLWSWPAAPIAAGDGPSPTPPMGWEATLLPGWTQVYTHRRERVRPLLVRAPELAAPQGFAWVPAERLGTLPMGRRDQRLRGLLEGPVGLLPPDGETWKALLGLLGLG</sequence>
<keyword evidence="16" id="KW-1185">Reference proteome</keyword>
<name>A0AA48GP77_9BACT</name>
<dbReference type="SUPFAM" id="SSF48150">
    <property type="entry name" value="DNA-glycosylase"/>
    <property type="match status" value="1"/>
</dbReference>
<accession>A0AA48GP77</accession>
<keyword evidence="8" id="KW-0227">DNA damage</keyword>
<evidence type="ECO:0000256" key="4">
    <source>
        <dbReference type="ARBA" id="ARBA00008343"/>
    </source>
</evidence>
<dbReference type="Pfam" id="PF00730">
    <property type="entry name" value="HhH-GPD"/>
    <property type="match status" value="1"/>
</dbReference>
<evidence type="ECO:0000313" key="16">
    <source>
        <dbReference type="Proteomes" id="UP001228113"/>
    </source>
</evidence>
<evidence type="ECO:0000256" key="7">
    <source>
        <dbReference type="ARBA" id="ARBA00022723"/>
    </source>
</evidence>
<keyword evidence="10" id="KW-0408">Iron</keyword>
<evidence type="ECO:0000313" key="15">
    <source>
        <dbReference type="EMBL" id="BDU76721.1"/>
    </source>
</evidence>
<dbReference type="GO" id="GO:0046872">
    <property type="term" value="F:metal ion binding"/>
    <property type="evidence" value="ECO:0007669"/>
    <property type="project" value="UniProtKB-KW"/>
</dbReference>
<evidence type="ECO:0000256" key="2">
    <source>
        <dbReference type="ARBA" id="ARBA00001966"/>
    </source>
</evidence>
<reference evidence="15" key="1">
    <citation type="journal article" date="2023" name="Int. J. Syst. Evol. Microbiol.">
        <title>Mesoterricola silvestris gen. nov., sp. nov., Mesoterricola sediminis sp. nov., Geothrix oryzae sp. nov., Geothrix edaphica sp. nov., Geothrix rubra sp. nov., and Geothrix limicola sp. nov., six novel members of Acidobacteriota isolated from soils.</title>
        <authorList>
            <person name="Itoh H."/>
            <person name="Sugisawa Y."/>
            <person name="Mise K."/>
            <person name="Xu Z."/>
            <person name="Kuniyasu M."/>
            <person name="Ushijima N."/>
            <person name="Kawano K."/>
            <person name="Kobayashi E."/>
            <person name="Shiratori Y."/>
            <person name="Masuda Y."/>
            <person name="Senoo K."/>
        </authorList>
    </citation>
    <scope>NUCLEOTIDE SEQUENCE</scope>
    <source>
        <strain evidence="15">W786</strain>
    </source>
</reference>
<dbReference type="InterPro" id="IPR003265">
    <property type="entry name" value="HhH-GPD_domain"/>
</dbReference>
<dbReference type="InterPro" id="IPR015797">
    <property type="entry name" value="NUDIX_hydrolase-like_dom_sf"/>
</dbReference>
<protein>
    <recommendedName>
        <fullName evidence="6">Adenine DNA glycosylase</fullName>
        <ecNumber evidence="5">3.2.2.31</ecNumber>
    </recommendedName>
</protein>
<comment type="similarity">
    <text evidence="4">Belongs to the Nth/MutY family.</text>
</comment>
<comment type="catalytic activity">
    <reaction evidence="1">
        <text>Hydrolyzes free adenine bases from 7,8-dihydro-8-oxoguanine:adenine mismatched double-stranded DNA, leaving an apurinic site.</text>
        <dbReference type="EC" id="3.2.2.31"/>
    </reaction>
</comment>
<keyword evidence="7" id="KW-0479">Metal-binding</keyword>
<dbReference type="PANTHER" id="PTHR42944">
    <property type="entry name" value="ADENINE DNA GLYCOSYLASE"/>
    <property type="match status" value="1"/>
</dbReference>
<evidence type="ECO:0000256" key="9">
    <source>
        <dbReference type="ARBA" id="ARBA00022801"/>
    </source>
</evidence>
<dbReference type="GO" id="GO:0035485">
    <property type="term" value="F:adenine/guanine mispair binding"/>
    <property type="evidence" value="ECO:0007669"/>
    <property type="project" value="TreeGrafter"/>
</dbReference>
<dbReference type="InterPro" id="IPR044298">
    <property type="entry name" value="MIG/MutY"/>
</dbReference>
<dbReference type="Gene3D" id="1.10.1670.10">
    <property type="entry name" value="Helix-hairpin-Helix base-excision DNA repair enzymes (C-terminal)"/>
    <property type="match status" value="1"/>
</dbReference>
<feature type="domain" description="HhH-GPD" evidence="14">
    <location>
        <begin position="46"/>
        <end position="192"/>
    </location>
</feature>
<dbReference type="SUPFAM" id="SSF55811">
    <property type="entry name" value="Nudix"/>
    <property type="match status" value="1"/>
</dbReference>
<dbReference type="Gene3D" id="1.10.340.30">
    <property type="entry name" value="Hypothetical protein, domain 2"/>
    <property type="match status" value="1"/>
</dbReference>
<gene>
    <name evidence="15" type="ORF">METESE_16790</name>
</gene>
<dbReference type="InterPro" id="IPR000445">
    <property type="entry name" value="HhH_motif"/>
</dbReference>
<dbReference type="RefSeq" id="WP_316411500.1">
    <property type="nucleotide sequence ID" value="NZ_AP027081.1"/>
</dbReference>
<evidence type="ECO:0000259" key="14">
    <source>
        <dbReference type="SMART" id="SM00478"/>
    </source>
</evidence>
<dbReference type="GO" id="GO:0006298">
    <property type="term" value="P:mismatch repair"/>
    <property type="evidence" value="ECO:0007669"/>
    <property type="project" value="TreeGrafter"/>
</dbReference>
<evidence type="ECO:0000256" key="6">
    <source>
        <dbReference type="ARBA" id="ARBA00022023"/>
    </source>
</evidence>
<dbReference type="PANTHER" id="PTHR42944:SF1">
    <property type="entry name" value="ADENINE DNA GLYCOSYLASE"/>
    <property type="match status" value="1"/>
</dbReference>
<dbReference type="GO" id="GO:0006284">
    <property type="term" value="P:base-excision repair"/>
    <property type="evidence" value="ECO:0007669"/>
    <property type="project" value="InterPro"/>
</dbReference>
<dbReference type="GO" id="GO:0051536">
    <property type="term" value="F:iron-sulfur cluster binding"/>
    <property type="evidence" value="ECO:0007669"/>
    <property type="project" value="UniProtKB-KW"/>
</dbReference>
<organism evidence="15 16">
    <name type="scientific">Mesoterricola sediminis</name>
    <dbReference type="NCBI Taxonomy" id="2927980"/>
    <lineage>
        <taxon>Bacteria</taxon>
        <taxon>Pseudomonadati</taxon>
        <taxon>Acidobacteriota</taxon>
        <taxon>Holophagae</taxon>
        <taxon>Holophagales</taxon>
        <taxon>Holophagaceae</taxon>
        <taxon>Mesoterricola</taxon>
    </lineage>
</organism>
<keyword evidence="12" id="KW-0234">DNA repair</keyword>
<dbReference type="Proteomes" id="UP001228113">
    <property type="component" value="Chromosome"/>
</dbReference>
<comment type="cofactor">
    <cofactor evidence="2">
        <name>[4Fe-4S] cluster</name>
        <dbReference type="ChEBI" id="CHEBI:49883"/>
    </cofactor>
</comment>
<dbReference type="CDD" id="cd00056">
    <property type="entry name" value="ENDO3c"/>
    <property type="match status" value="1"/>
</dbReference>
<evidence type="ECO:0000256" key="1">
    <source>
        <dbReference type="ARBA" id="ARBA00000843"/>
    </source>
</evidence>
<dbReference type="GO" id="GO:0032357">
    <property type="term" value="F:oxidized purine DNA binding"/>
    <property type="evidence" value="ECO:0007669"/>
    <property type="project" value="TreeGrafter"/>
</dbReference>
<keyword evidence="13" id="KW-0326">Glycosidase</keyword>
<keyword evidence="11" id="KW-0411">Iron-sulfur</keyword>
<keyword evidence="9" id="KW-0378">Hydrolase</keyword>
<dbReference type="EC" id="3.2.2.31" evidence="5"/>